<dbReference type="AlphaFoldDB" id="A0A5N5WVT2"/>
<evidence type="ECO:0000313" key="3">
    <source>
        <dbReference type="Proteomes" id="UP000326565"/>
    </source>
</evidence>
<keyword evidence="3" id="KW-1185">Reference proteome</keyword>
<dbReference type="Proteomes" id="UP000326565">
    <property type="component" value="Unassembled WGS sequence"/>
</dbReference>
<gene>
    <name evidence="2" type="ORF">BDV29DRAFT_176989</name>
</gene>
<accession>A0A5N5WVT2</accession>
<keyword evidence="1" id="KW-0812">Transmembrane</keyword>
<proteinExistence type="predicted"/>
<reference evidence="2 3" key="1">
    <citation type="submission" date="2019-04" db="EMBL/GenBank/DDBJ databases">
        <title>Friends and foes A comparative genomics study of 23 Aspergillus species from section Flavi.</title>
        <authorList>
            <consortium name="DOE Joint Genome Institute"/>
            <person name="Kjaerbolling I."/>
            <person name="Vesth T."/>
            <person name="Frisvad J.C."/>
            <person name="Nybo J.L."/>
            <person name="Theobald S."/>
            <person name="Kildgaard S."/>
            <person name="Isbrandt T."/>
            <person name="Kuo A."/>
            <person name="Sato A."/>
            <person name="Lyhne E.K."/>
            <person name="Kogle M.E."/>
            <person name="Wiebenga A."/>
            <person name="Kun R.S."/>
            <person name="Lubbers R.J."/>
            <person name="Makela M.R."/>
            <person name="Barry K."/>
            <person name="Chovatia M."/>
            <person name="Clum A."/>
            <person name="Daum C."/>
            <person name="Haridas S."/>
            <person name="He G."/>
            <person name="LaButti K."/>
            <person name="Lipzen A."/>
            <person name="Mondo S."/>
            <person name="Riley R."/>
            <person name="Salamov A."/>
            <person name="Simmons B.A."/>
            <person name="Magnuson J.K."/>
            <person name="Henrissat B."/>
            <person name="Mortensen U.H."/>
            <person name="Larsen T.O."/>
            <person name="Devries R.P."/>
            <person name="Grigoriev I.V."/>
            <person name="Machida M."/>
            <person name="Baker S.E."/>
            <person name="Andersen M.R."/>
        </authorList>
    </citation>
    <scope>NUCLEOTIDE SEQUENCE [LARGE SCALE GENOMIC DNA]</scope>
    <source>
        <strain evidence="2 3">CBS 151.66</strain>
    </source>
</reference>
<evidence type="ECO:0000313" key="2">
    <source>
        <dbReference type="EMBL" id="KAB8072658.1"/>
    </source>
</evidence>
<protein>
    <submittedName>
        <fullName evidence="2">Uncharacterized protein</fullName>
    </submittedName>
</protein>
<feature type="transmembrane region" description="Helical" evidence="1">
    <location>
        <begin position="31"/>
        <end position="49"/>
    </location>
</feature>
<keyword evidence="1" id="KW-1133">Transmembrane helix</keyword>
<dbReference type="EMBL" id="ML732242">
    <property type="protein sequence ID" value="KAB8072658.1"/>
    <property type="molecule type" value="Genomic_DNA"/>
</dbReference>
<organism evidence="2 3">
    <name type="scientific">Aspergillus leporis</name>
    <dbReference type="NCBI Taxonomy" id="41062"/>
    <lineage>
        <taxon>Eukaryota</taxon>
        <taxon>Fungi</taxon>
        <taxon>Dikarya</taxon>
        <taxon>Ascomycota</taxon>
        <taxon>Pezizomycotina</taxon>
        <taxon>Eurotiomycetes</taxon>
        <taxon>Eurotiomycetidae</taxon>
        <taxon>Eurotiales</taxon>
        <taxon>Aspergillaceae</taxon>
        <taxon>Aspergillus</taxon>
        <taxon>Aspergillus subgen. Circumdati</taxon>
    </lineage>
</organism>
<keyword evidence="1" id="KW-0472">Membrane</keyword>
<name>A0A5N5WVT2_9EURO</name>
<evidence type="ECO:0000256" key="1">
    <source>
        <dbReference type="SAM" id="Phobius"/>
    </source>
</evidence>
<sequence length="57" mass="6320">MMAVFGSHGLLMDDHIQYTEGAIGMSTASRIFCMGYSGSFTVLVGFPFISDFHFFFP</sequence>